<dbReference type="PANTHER" id="PTHR43408">
    <property type="entry name" value="FMN REDUCTASE (NADPH)"/>
    <property type="match status" value="1"/>
</dbReference>
<accession>A0A132DQ33</accession>
<dbReference type="GeneID" id="45679085"/>
<proteinExistence type="inferred from homology"/>
<evidence type="ECO:0000256" key="2">
    <source>
        <dbReference type="ARBA" id="ARBA00022630"/>
    </source>
</evidence>
<dbReference type="InterPro" id="IPR020048">
    <property type="entry name" value="NADPH-dep_FMN_reduc_SsuE"/>
</dbReference>
<dbReference type="InterPro" id="IPR005025">
    <property type="entry name" value="FMN_Rdtase-like_dom"/>
</dbReference>
<dbReference type="PANTHER" id="PTHR43408:SF1">
    <property type="entry name" value="FMN REDUCTASE (NADPH)"/>
    <property type="match status" value="1"/>
</dbReference>
<dbReference type="InterPro" id="IPR051814">
    <property type="entry name" value="NAD(P)H-dep_FMN_reductase"/>
</dbReference>
<evidence type="ECO:0000313" key="9">
    <source>
        <dbReference type="Proteomes" id="UP000808215"/>
    </source>
</evidence>
<name>A0A132DQ33_BURVI</name>
<organism evidence="7 8">
    <name type="scientific">Burkholderia vietnamiensis</name>
    <dbReference type="NCBI Taxonomy" id="60552"/>
    <lineage>
        <taxon>Bacteria</taxon>
        <taxon>Pseudomonadati</taxon>
        <taxon>Pseudomonadota</taxon>
        <taxon>Betaproteobacteria</taxon>
        <taxon>Burkholderiales</taxon>
        <taxon>Burkholderiaceae</taxon>
        <taxon>Burkholderia</taxon>
        <taxon>Burkholderia cepacia complex</taxon>
    </lineage>
</organism>
<dbReference type="Proteomes" id="UP000808215">
    <property type="component" value="Unassembled WGS sequence"/>
</dbReference>
<reference evidence="6 9" key="2">
    <citation type="submission" date="2020-11" db="EMBL/GenBank/DDBJ databases">
        <title>Enhanced detection system for hospital associated transmission using whole genome sequencing surveillance.</title>
        <authorList>
            <person name="Harrison L.H."/>
            <person name="Van Tyne D."/>
            <person name="Marsh J.W."/>
            <person name="Griffith M.P."/>
            <person name="Snyder D.J."/>
            <person name="Cooper V.S."/>
            <person name="Mustapha M."/>
        </authorList>
    </citation>
    <scope>NUCLEOTIDE SEQUENCE [LARGE SCALE GENOMIC DNA]</scope>
    <source>
        <strain evidence="6 9">BC00020</strain>
    </source>
</reference>
<evidence type="ECO:0000313" key="6">
    <source>
        <dbReference type="EMBL" id="MBJ9686008.1"/>
    </source>
</evidence>
<comment type="caution">
    <text evidence="7">The sequence shown here is derived from an EMBL/GenBank/DDBJ whole genome shotgun (WGS) entry which is preliminary data.</text>
</comment>
<dbReference type="OMA" id="DVEVCHW"/>
<dbReference type="GO" id="GO:0046306">
    <property type="term" value="P:alkanesulfonate catabolic process"/>
    <property type="evidence" value="ECO:0007669"/>
    <property type="project" value="InterPro"/>
</dbReference>
<dbReference type="EMBL" id="PVHK01000032">
    <property type="protein sequence ID" value="PRH43494.1"/>
    <property type="molecule type" value="Genomic_DNA"/>
</dbReference>
<reference evidence="7 8" key="1">
    <citation type="submission" date="2018-03" db="EMBL/GenBank/DDBJ databases">
        <authorList>
            <person name="Nguyen K."/>
            <person name="Fouts D."/>
            <person name="Sutton G."/>
        </authorList>
    </citation>
    <scope>NUCLEOTIDE SEQUENCE [LARGE SCALE GENOMIC DNA]</scope>
    <source>
        <strain evidence="7 8">AU3578</strain>
    </source>
</reference>
<keyword evidence="4 6" id="KW-0560">Oxidoreductase</keyword>
<dbReference type="InterPro" id="IPR029039">
    <property type="entry name" value="Flavoprotein-like_sf"/>
</dbReference>
<evidence type="ECO:0000256" key="1">
    <source>
        <dbReference type="ARBA" id="ARBA00005990"/>
    </source>
</evidence>
<dbReference type="EC" id="1.5.1.38" evidence="6"/>
<sequence>MFDIVMLSGSPTEPSRSRHLLRIASERLTARGHRVQCIDIRHLPAGALLHADWNDPAIQAALEAVQHAAAVIVATPLYKASYSGLFKAFLDLLPQAAFANKPVLPFATGGSLAHLLALDYALKPVLTALGARHVLDNVFATEADIARVDGEYRIAAPLAQRLHGAVESLMHVLDERAALTRLGTLAASERTEIAVNP</sequence>
<protein>
    <submittedName>
        <fullName evidence="7">FMN reductase (NADPH)</fullName>
    </submittedName>
    <submittedName>
        <fullName evidence="6">NADPH-dependent FMN reductase</fullName>
        <ecNumber evidence="6">1.5.1.38</ecNumber>
    </submittedName>
</protein>
<dbReference type="NCBIfam" id="TIGR03567">
    <property type="entry name" value="FMN_reduc_SsuE"/>
    <property type="match status" value="1"/>
</dbReference>
<comment type="similarity">
    <text evidence="1">Belongs to the SsuE family.</text>
</comment>
<evidence type="ECO:0000256" key="3">
    <source>
        <dbReference type="ARBA" id="ARBA00022643"/>
    </source>
</evidence>
<dbReference type="AlphaFoldDB" id="A0A132DQ33"/>
<evidence type="ECO:0000313" key="8">
    <source>
        <dbReference type="Proteomes" id="UP000237632"/>
    </source>
</evidence>
<feature type="domain" description="NADPH-dependent FMN reductase-like" evidence="5">
    <location>
        <begin position="4"/>
        <end position="142"/>
    </location>
</feature>
<dbReference type="GO" id="GO:0052873">
    <property type="term" value="F:FMN reductase (NADPH) activity"/>
    <property type="evidence" value="ECO:0007669"/>
    <property type="project" value="UniProtKB-EC"/>
</dbReference>
<dbReference type="Gene3D" id="3.40.50.360">
    <property type="match status" value="1"/>
</dbReference>
<gene>
    <name evidence="7" type="primary">ssuE</name>
    <name evidence="7" type="ORF">C6T65_05100</name>
    <name evidence="6" type="ORF">I5589_02830</name>
</gene>
<evidence type="ECO:0000313" key="7">
    <source>
        <dbReference type="EMBL" id="PRH43494.1"/>
    </source>
</evidence>
<keyword evidence="3" id="KW-0288">FMN</keyword>
<keyword evidence="2" id="KW-0285">Flavoprotein</keyword>
<dbReference type="Proteomes" id="UP000237632">
    <property type="component" value="Unassembled WGS sequence"/>
</dbReference>
<dbReference type="EMBL" id="JADVKH010000004">
    <property type="protein sequence ID" value="MBJ9686008.1"/>
    <property type="molecule type" value="Genomic_DNA"/>
</dbReference>
<dbReference type="Pfam" id="PF03358">
    <property type="entry name" value="FMN_red"/>
    <property type="match status" value="1"/>
</dbReference>
<keyword evidence="9" id="KW-1185">Reference proteome</keyword>
<evidence type="ECO:0000256" key="4">
    <source>
        <dbReference type="ARBA" id="ARBA00023002"/>
    </source>
</evidence>
<dbReference type="SUPFAM" id="SSF52218">
    <property type="entry name" value="Flavoproteins"/>
    <property type="match status" value="1"/>
</dbReference>
<evidence type="ECO:0000259" key="5">
    <source>
        <dbReference type="Pfam" id="PF03358"/>
    </source>
</evidence>
<dbReference type="RefSeq" id="WP_011882212.1">
    <property type="nucleotide sequence ID" value="NZ_CAAAFK010000005.1"/>
</dbReference>